<keyword evidence="1" id="KW-0175">Coiled coil</keyword>
<organism evidence="2 3">
    <name type="scientific">Phaedon cochleariae</name>
    <name type="common">Mustard beetle</name>
    <dbReference type="NCBI Taxonomy" id="80249"/>
    <lineage>
        <taxon>Eukaryota</taxon>
        <taxon>Metazoa</taxon>
        <taxon>Ecdysozoa</taxon>
        <taxon>Arthropoda</taxon>
        <taxon>Hexapoda</taxon>
        <taxon>Insecta</taxon>
        <taxon>Pterygota</taxon>
        <taxon>Neoptera</taxon>
        <taxon>Endopterygota</taxon>
        <taxon>Coleoptera</taxon>
        <taxon>Polyphaga</taxon>
        <taxon>Cucujiformia</taxon>
        <taxon>Chrysomeloidea</taxon>
        <taxon>Chrysomelidae</taxon>
        <taxon>Chrysomelinae</taxon>
        <taxon>Chrysomelini</taxon>
        <taxon>Phaedon</taxon>
    </lineage>
</organism>
<keyword evidence="3" id="KW-1185">Reference proteome</keyword>
<proteinExistence type="predicted"/>
<accession>A0A9P0DQ57</accession>
<evidence type="ECO:0000256" key="1">
    <source>
        <dbReference type="SAM" id="Coils"/>
    </source>
</evidence>
<sequence>MDDTVKLLKQLTQDINDIKNQNNVIVDQLDGLRQEFKDSKSEVAGELNNLKRENEELKAEKNKLEKRLQAVERKQKKYNLVVYGIQENEIDTHSSITSLFKNKLKVEVHDFGIRDAYRIGKSEENKNRPIVVELLTNKWKTEILNKAKALKGSGIFISLDLIPEDYQKNKFLVTQQKIARESGHSAKIKGKQLIVDGVHYTYDTLRSKHNSVTSETESSEISEEISKKRLAEDSKDIEVFRGRKGSKSLRTSSRIVNKI</sequence>
<name>A0A9P0DQ57_PHACE</name>
<dbReference type="Proteomes" id="UP001153737">
    <property type="component" value="Chromosome 17"/>
</dbReference>
<protein>
    <recommendedName>
        <fullName evidence="4">Endonuclease-reverse transcriptase</fullName>
    </recommendedName>
</protein>
<evidence type="ECO:0000313" key="3">
    <source>
        <dbReference type="Proteomes" id="UP001153737"/>
    </source>
</evidence>
<reference evidence="2" key="1">
    <citation type="submission" date="2022-01" db="EMBL/GenBank/DDBJ databases">
        <authorList>
            <person name="King R."/>
        </authorList>
    </citation>
    <scope>NUCLEOTIDE SEQUENCE</scope>
</reference>
<evidence type="ECO:0008006" key="4">
    <source>
        <dbReference type="Google" id="ProtNLM"/>
    </source>
</evidence>
<feature type="coiled-coil region" evidence="1">
    <location>
        <begin position="1"/>
        <end position="81"/>
    </location>
</feature>
<gene>
    <name evidence="2" type="ORF">PHAECO_LOCUS5854</name>
</gene>
<reference evidence="2" key="2">
    <citation type="submission" date="2022-10" db="EMBL/GenBank/DDBJ databases">
        <authorList>
            <consortium name="ENA_rothamsted_submissions"/>
            <consortium name="culmorum"/>
            <person name="King R."/>
        </authorList>
    </citation>
    <scope>NUCLEOTIDE SEQUENCE</scope>
</reference>
<dbReference type="AlphaFoldDB" id="A0A9P0DQ57"/>
<dbReference type="Gene3D" id="3.30.70.1820">
    <property type="entry name" value="L1 transposable element, RRM domain"/>
    <property type="match status" value="1"/>
</dbReference>
<dbReference type="EMBL" id="OU896723">
    <property type="protein sequence ID" value="CAH1154900.1"/>
    <property type="molecule type" value="Genomic_DNA"/>
</dbReference>
<dbReference type="OrthoDB" id="6780773at2759"/>
<evidence type="ECO:0000313" key="2">
    <source>
        <dbReference type="EMBL" id="CAH1154900.1"/>
    </source>
</evidence>